<sequence>MSKPPELQHDLERSLPAIASISTSLSHSQAFSPYGFFSPEKRKAISDVRRTFCLFVTFDLLFISLLWIIELNVSGGQKKKHARSFSSPPGGVANLPLPAQLLGTDKKSFELWSLPLISAWGRPRCCPPASKAPPGFCPPAVARPLDSQLIFFLPAPAAQSRSRGRAFFFFFLSRPVPTSWGRAGHWVSGCRLCMSCEMKR</sequence>
<dbReference type="GO" id="GO:0015485">
    <property type="term" value="F:cholesterol binding"/>
    <property type="evidence" value="ECO:0007669"/>
    <property type="project" value="TreeGrafter"/>
</dbReference>
<evidence type="ECO:0000256" key="2">
    <source>
        <dbReference type="ARBA" id="ARBA00010909"/>
    </source>
</evidence>
<dbReference type="Pfam" id="PF10457">
    <property type="entry name" value="MENTAL"/>
    <property type="match status" value="1"/>
</dbReference>
<organism evidence="7 8">
    <name type="scientific">Anas platyrhynchos platyrhynchos</name>
    <name type="common">Northern mallard</name>
    <dbReference type="NCBI Taxonomy" id="8840"/>
    <lineage>
        <taxon>Eukaryota</taxon>
        <taxon>Metazoa</taxon>
        <taxon>Chordata</taxon>
        <taxon>Craniata</taxon>
        <taxon>Vertebrata</taxon>
        <taxon>Euteleostomi</taxon>
        <taxon>Archelosauria</taxon>
        <taxon>Archosauria</taxon>
        <taxon>Dinosauria</taxon>
        <taxon>Saurischia</taxon>
        <taxon>Theropoda</taxon>
        <taxon>Coelurosauria</taxon>
        <taxon>Aves</taxon>
        <taxon>Neognathae</taxon>
        <taxon>Galloanserae</taxon>
        <taxon>Anseriformes</taxon>
        <taxon>Anatidae</taxon>
        <taxon>Anatinae</taxon>
        <taxon>Anas</taxon>
    </lineage>
</organism>
<feature type="domain" description="MENTAL" evidence="6">
    <location>
        <begin position="46"/>
        <end position="79"/>
    </location>
</feature>
<evidence type="ECO:0000256" key="4">
    <source>
        <dbReference type="ARBA" id="ARBA00023136"/>
    </source>
</evidence>
<keyword evidence="5" id="KW-1133">Transmembrane helix</keyword>
<keyword evidence="4 5" id="KW-0472">Membrane</keyword>
<dbReference type="PANTHER" id="PTHR46121:SF2">
    <property type="entry name" value="STAR-RELATED LIPID TRANSFER PROTEIN 3"/>
    <property type="match status" value="1"/>
</dbReference>
<keyword evidence="8" id="KW-1185">Reference proteome</keyword>
<dbReference type="GO" id="GO:0005789">
    <property type="term" value="C:endoplasmic reticulum membrane"/>
    <property type="evidence" value="ECO:0007669"/>
    <property type="project" value="TreeGrafter"/>
</dbReference>
<comment type="similarity">
    <text evidence="2">Belongs to the STARD3 family.</text>
</comment>
<name>A0A493TG69_ANAPP</name>
<protein>
    <recommendedName>
        <fullName evidence="6">MENTAL domain-containing protein</fullName>
    </recommendedName>
</protein>
<dbReference type="STRING" id="8840.ENSAPLP00000024896"/>
<reference evidence="8" key="1">
    <citation type="submission" date="2017-10" db="EMBL/GenBank/DDBJ databases">
        <title>A new Pekin duck reference genome.</title>
        <authorList>
            <person name="Hou Z.-C."/>
            <person name="Zhou Z.-K."/>
            <person name="Zhu F."/>
            <person name="Hou S.-S."/>
        </authorList>
    </citation>
    <scope>NUCLEOTIDE SEQUENCE [LARGE SCALE GENOMIC DNA]</scope>
</reference>
<dbReference type="GO" id="GO:0099044">
    <property type="term" value="P:vesicle tethering to endoplasmic reticulum"/>
    <property type="evidence" value="ECO:0007669"/>
    <property type="project" value="TreeGrafter"/>
</dbReference>
<reference evidence="7" key="2">
    <citation type="submission" date="2025-08" db="UniProtKB">
        <authorList>
            <consortium name="Ensembl"/>
        </authorList>
    </citation>
    <scope>IDENTIFICATION</scope>
</reference>
<comment type="subcellular location">
    <subcellularLocation>
        <location evidence="1">Late endosome membrane</location>
        <topology evidence="1">Multi-pass membrane protein</topology>
    </subcellularLocation>
</comment>
<evidence type="ECO:0000256" key="3">
    <source>
        <dbReference type="ARBA" id="ARBA00022692"/>
    </source>
</evidence>
<evidence type="ECO:0000313" key="7">
    <source>
        <dbReference type="Ensembl" id="ENSAPLP00000024896.1"/>
    </source>
</evidence>
<dbReference type="Ensembl" id="ENSAPLT00000030525.1">
    <property type="protein sequence ID" value="ENSAPLP00000024896.1"/>
    <property type="gene ID" value="ENSAPLG00000025754.1"/>
</dbReference>
<dbReference type="GO" id="GO:0140284">
    <property type="term" value="C:endoplasmic reticulum-endosome membrane contact site"/>
    <property type="evidence" value="ECO:0007669"/>
    <property type="project" value="TreeGrafter"/>
</dbReference>
<dbReference type="GO" id="GO:0031902">
    <property type="term" value="C:late endosome membrane"/>
    <property type="evidence" value="ECO:0007669"/>
    <property type="project" value="UniProtKB-SubCell"/>
</dbReference>
<evidence type="ECO:0000256" key="1">
    <source>
        <dbReference type="ARBA" id="ARBA00004107"/>
    </source>
</evidence>
<evidence type="ECO:0000259" key="6">
    <source>
        <dbReference type="Pfam" id="PF10457"/>
    </source>
</evidence>
<evidence type="ECO:0000313" key="8">
    <source>
        <dbReference type="Proteomes" id="UP000016666"/>
    </source>
</evidence>
<dbReference type="InterPro" id="IPR019498">
    <property type="entry name" value="MENTAL"/>
</dbReference>
<keyword evidence="3 5" id="KW-0812">Transmembrane</keyword>
<feature type="transmembrane region" description="Helical" evidence="5">
    <location>
        <begin position="51"/>
        <end position="69"/>
    </location>
</feature>
<dbReference type="PANTHER" id="PTHR46121">
    <property type="entry name" value="STEROIDOGENIC ACUTE REGULATORY PROTEIN-LIKE"/>
    <property type="match status" value="1"/>
</dbReference>
<dbReference type="InterPro" id="IPR051869">
    <property type="entry name" value="STARD3"/>
</dbReference>
<dbReference type="GO" id="GO:0030301">
    <property type="term" value="P:cholesterol transport"/>
    <property type="evidence" value="ECO:0007669"/>
    <property type="project" value="TreeGrafter"/>
</dbReference>
<accession>A0A493TG69</accession>
<dbReference type="Proteomes" id="UP000016666">
    <property type="component" value="Unassembled WGS sequence"/>
</dbReference>
<dbReference type="AlphaFoldDB" id="A0A493TG69"/>
<evidence type="ECO:0000256" key="5">
    <source>
        <dbReference type="SAM" id="Phobius"/>
    </source>
</evidence>
<dbReference type="GO" id="GO:0005765">
    <property type="term" value="C:lysosomal membrane"/>
    <property type="evidence" value="ECO:0007669"/>
    <property type="project" value="TreeGrafter"/>
</dbReference>
<proteinExistence type="inferred from homology"/>
<dbReference type="GeneTree" id="ENSGT00940000159051"/>
<reference evidence="7" key="3">
    <citation type="submission" date="2025-09" db="UniProtKB">
        <authorList>
            <consortium name="Ensembl"/>
        </authorList>
    </citation>
    <scope>IDENTIFICATION</scope>
</reference>